<dbReference type="OrthoDB" id="775972at2759"/>
<accession>A0A183T291</accession>
<protein>
    <submittedName>
        <fullName evidence="3">FERM domain-containing protein</fullName>
    </submittedName>
</protein>
<proteinExistence type="predicted"/>
<evidence type="ECO:0000313" key="3">
    <source>
        <dbReference type="WBParaSite" id="SSLN_0001100001-mRNA-1"/>
    </source>
</evidence>
<sequence>MRRQPGNQSNKVLCSINRLCLLLYHTRRDITTWQFALTSISEYIGYASDFNTPYDGPFRVVSRWTKTFRIQRGIHEKVVTVDRFKAAVSDKPPDKPCGTLSLLLLPHTLSLRPAYFLFLEVCIPRLQLPPYQPAALKLQATRTLLLCPLHIIC</sequence>
<dbReference type="EMBL" id="UYSU01035970">
    <property type="protein sequence ID" value="VDL96975.1"/>
    <property type="molecule type" value="Genomic_DNA"/>
</dbReference>
<reference evidence="3" key="1">
    <citation type="submission" date="2016-06" db="UniProtKB">
        <authorList>
            <consortium name="WormBaseParasite"/>
        </authorList>
    </citation>
    <scope>IDENTIFICATION</scope>
</reference>
<reference evidence="1 2" key="2">
    <citation type="submission" date="2018-11" db="EMBL/GenBank/DDBJ databases">
        <authorList>
            <consortium name="Pathogen Informatics"/>
        </authorList>
    </citation>
    <scope>NUCLEOTIDE SEQUENCE [LARGE SCALE GENOMIC DNA]</scope>
    <source>
        <strain evidence="1 2">NST_G2</strain>
    </source>
</reference>
<dbReference type="WBParaSite" id="SSLN_0001100001-mRNA-1">
    <property type="protein sequence ID" value="SSLN_0001100001-mRNA-1"/>
    <property type="gene ID" value="SSLN_0001100001"/>
</dbReference>
<keyword evidence="2" id="KW-1185">Reference proteome</keyword>
<evidence type="ECO:0000313" key="2">
    <source>
        <dbReference type="Proteomes" id="UP000275846"/>
    </source>
</evidence>
<dbReference type="AlphaFoldDB" id="A0A183T291"/>
<gene>
    <name evidence="1" type="ORF">SSLN_LOCUS10590</name>
</gene>
<dbReference type="Proteomes" id="UP000275846">
    <property type="component" value="Unassembled WGS sequence"/>
</dbReference>
<organism evidence="3">
    <name type="scientific">Schistocephalus solidus</name>
    <name type="common">Tapeworm</name>
    <dbReference type="NCBI Taxonomy" id="70667"/>
    <lineage>
        <taxon>Eukaryota</taxon>
        <taxon>Metazoa</taxon>
        <taxon>Spiralia</taxon>
        <taxon>Lophotrochozoa</taxon>
        <taxon>Platyhelminthes</taxon>
        <taxon>Cestoda</taxon>
        <taxon>Eucestoda</taxon>
        <taxon>Diphyllobothriidea</taxon>
        <taxon>Diphyllobothriidae</taxon>
        <taxon>Schistocephalus</taxon>
    </lineage>
</organism>
<name>A0A183T291_SCHSO</name>
<evidence type="ECO:0000313" key="1">
    <source>
        <dbReference type="EMBL" id="VDL96975.1"/>
    </source>
</evidence>